<gene>
    <name evidence="1" type="ORF">TVAG_217390</name>
</gene>
<evidence type="ECO:0000313" key="1">
    <source>
        <dbReference type="EMBL" id="EAY02002.1"/>
    </source>
</evidence>
<evidence type="ECO:0000313" key="2">
    <source>
        <dbReference type="Proteomes" id="UP000001542"/>
    </source>
</evidence>
<reference evidence="1" key="1">
    <citation type="submission" date="2006-10" db="EMBL/GenBank/DDBJ databases">
        <authorList>
            <person name="Amadeo P."/>
            <person name="Zhao Q."/>
            <person name="Wortman J."/>
            <person name="Fraser-Liggett C."/>
            <person name="Carlton J."/>
        </authorList>
    </citation>
    <scope>NUCLEOTIDE SEQUENCE</scope>
    <source>
        <strain evidence="1">G3</strain>
    </source>
</reference>
<reference evidence="1" key="2">
    <citation type="journal article" date="2007" name="Science">
        <title>Draft genome sequence of the sexually transmitted pathogen Trichomonas vaginalis.</title>
        <authorList>
            <person name="Carlton J.M."/>
            <person name="Hirt R.P."/>
            <person name="Silva J.C."/>
            <person name="Delcher A.L."/>
            <person name="Schatz M."/>
            <person name="Zhao Q."/>
            <person name="Wortman J.R."/>
            <person name="Bidwell S.L."/>
            <person name="Alsmark U.C.M."/>
            <person name="Besteiro S."/>
            <person name="Sicheritz-Ponten T."/>
            <person name="Noel C.J."/>
            <person name="Dacks J.B."/>
            <person name="Foster P.G."/>
            <person name="Simillion C."/>
            <person name="Van de Peer Y."/>
            <person name="Miranda-Saavedra D."/>
            <person name="Barton G.J."/>
            <person name="Westrop G.D."/>
            <person name="Mueller S."/>
            <person name="Dessi D."/>
            <person name="Fiori P.L."/>
            <person name="Ren Q."/>
            <person name="Paulsen I."/>
            <person name="Zhang H."/>
            <person name="Bastida-Corcuera F.D."/>
            <person name="Simoes-Barbosa A."/>
            <person name="Brown M.T."/>
            <person name="Hayes R.D."/>
            <person name="Mukherjee M."/>
            <person name="Okumura C.Y."/>
            <person name="Schneider R."/>
            <person name="Smith A.J."/>
            <person name="Vanacova S."/>
            <person name="Villalvazo M."/>
            <person name="Haas B.J."/>
            <person name="Pertea M."/>
            <person name="Feldblyum T.V."/>
            <person name="Utterback T.R."/>
            <person name="Shu C.L."/>
            <person name="Osoegawa K."/>
            <person name="de Jong P.J."/>
            <person name="Hrdy I."/>
            <person name="Horvathova L."/>
            <person name="Zubacova Z."/>
            <person name="Dolezal P."/>
            <person name="Malik S.B."/>
            <person name="Logsdon J.M. Jr."/>
            <person name="Henze K."/>
            <person name="Gupta A."/>
            <person name="Wang C.C."/>
            <person name="Dunne R.L."/>
            <person name="Upcroft J.A."/>
            <person name="Upcroft P."/>
            <person name="White O."/>
            <person name="Salzberg S.L."/>
            <person name="Tang P."/>
            <person name="Chiu C.-H."/>
            <person name="Lee Y.-S."/>
            <person name="Embley T.M."/>
            <person name="Coombs G.H."/>
            <person name="Mottram J.C."/>
            <person name="Tachezy J."/>
            <person name="Fraser-Liggett C.M."/>
            <person name="Johnson P.J."/>
        </authorList>
    </citation>
    <scope>NUCLEOTIDE SEQUENCE [LARGE SCALE GENOMIC DNA]</scope>
    <source>
        <strain evidence="1">G3</strain>
    </source>
</reference>
<dbReference type="VEuPathDB" id="TrichDB:TVAGG3_0136540"/>
<protein>
    <submittedName>
        <fullName evidence="1">Uncharacterized protein</fullName>
    </submittedName>
</protein>
<dbReference type="Proteomes" id="UP000001542">
    <property type="component" value="Unassembled WGS sequence"/>
</dbReference>
<organism evidence="1 2">
    <name type="scientific">Trichomonas vaginalis (strain ATCC PRA-98 / G3)</name>
    <dbReference type="NCBI Taxonomy" id="412133"/>
    <lineage>
        <taxon>Eukaryota</taxon>
        <taxon>Metamonada</taxon>
        <taxon>Parabasalia</taxon>
        <taxon>Trichomonadida</taxon>
        <taxon>Trichomonadidae</taxon>
        <taxon>Trichomonas</taxon>
    </lineage>
</organism>
<sequence length="114" mass="13294">MLEEAENLKRNEILELSHQLEDKGHIQSAVNHKIDRLKKNISKQSDQNNKKSTELVHIIESIQNDTNILNQINQGNFDNSNYTESEAINDMQELIIQLEEKLKQQFAEKHLNDT</sequence>
<dbReference type="RefSeq" id="XP_001330828.1">
    <property type="nucleotide sequence ID" value="XM_001330792.1"/>
</dbReference>
<accession>A2EZC1</accession>
<dbReference type="KEGG" id="tva:4759833"/>
<dbReference type="AlphaFoldDB" id="A2EZC1"/>
<dbReference type="VEuPathDB" id="TrichDB:TVAG_217390"/>
<name>A2EZC1_TRIV3</name>
<dbReference type="EMBL" id="DS113550">
    <property type="protein sequence ID" value="EAY02002.1"/>
    <property type="molecule type" value="Genomic_DNA"/>
</dbReference>
<proteinExistence type="predicted"/>
<dbReference type="SMR" id="A2EZC1"/>
<dbReference type="InParanoid" id="A2EZC1"/>
<keyword evidence="2" id="KW-1185">Reference proteome</keyword>